<protein>
    <submittedName>
        <fullName evidence="2">Ubiquitin-like protein</fullName>
    </submittedName>
</protein>
<evidence type="ECO:0000259" key="1">
    <source>
        <dbReference type="PROSITE" id="PS50053"/>
    </source>
</evidence>
<dbReference type="PROSITE" id="PS50053">
    <property type="entry name" value="UBIQUITIN_2"/>
    <property type="match status" value="1"/>
</dbReference>
<proteinExistence type="predicted"/>
<dbReference type="CDD" id="cd01763">
    <property type="entry name" value="Ubl_SUMO_like"/>
    <property type="match status" value="1"/>
</dbReference>
<organism evidence="2 3">
    <name type="scientific">Heliocybe sulcata</name>
    <dbReference type="NCBI Taxonomy" id="5364"/>
    <lineage>
        <taxon>Eukaryota</taxon>
        <taxon>Fungi</taxon>
        <taxon>Dikarya</taxon>
        <taxon>Basidiomycota</taxon>
        <taxon>Agaricomycotina</taxon>
        <taxon>Agaricomycetes</taxon>
        <taxon>Gloeophyllales</taxon>
        <taxon>Gloeophyllaceae</taxon>
        <taxon>Heliocybe</taxon>
    </lineage>
</organism>
<reference evidence="2 3" key="1">
    <citation type="journal article" date="2019" name="Nat. Ecol. Evol.">
        <title>Megaphylogeny resolves global patterns of mushroom evolution.</title>
        <authorList>
            <person name="Varga T."/>
            <person name="Krizsan K."/>
            <person name="Foldi C."/>
            <person name="Dima B."/>
            <person name="Sanchez-Garcia M."/>
            <person name="Sanchez-Ramirez S."/>
            <person name="Szollosi G.J."/>
            <person name="Szarkandi J.G."/>
            <person name="Papp V."/>
            <person name="Albert L."/>
            <person name="Andreopoulos W."/>
            <person name="Angelini C."/>
            <person name="Antonin V."/>
            <person name="Barry K.W."/>
            <person name="Bougher N.L."/>
            <person name="Buchanan P."/>
            <person name="Buyck B."/>
            <person name="Bense V."/>
            <person name="Catcheside P."/>
            <person name="Chovatia M."/>
            <person name="Cooper J."/>
            <person name="Damon W."/>
            <person name="Desjardin D."/>
            <person name="Finy P."/>
            <person name="Geml J."/>
            <person name="Haridas S."/>
            <person name="Hughes K."/>
            <person name="Justo A."/>
            <person name="Karasinski D."/>
            <person name="Kautmanova I."/>
            <person name="Kiss B."/>
            <person name="Kocsube S."/>
            <person name="Kotiranta H."/>
            <person name="LaButti K.M."/>
            <person name="Lechner B.E."/>
            <person name="Liimatainen K."/>
            <person name="Lipzen A."/>
            <person name="Lukacs Z."/>
            <person name="Mihaltcheva S."/>
            <person name="Morgado L.N."/>
            <person name="Niskanen T."/>
            <person name="Noordeloos M.E."/>
            <person name="Ohm R.A."/>
            <person name="Ortiz-Santana B."/>
            <person name="Ovrebo C."/>
            <person name="Racz N."/>
            <person name="Riley R."/>
            <person name="Savchenko A."/>
            <person name="Shiryaev A."/>
            <person name="Soop K."/>
            <person name="Spirin V."/>
            <person name="Szebenyi C."/>
            <person name="Tomsovsky M."/>
            <person name="Tulloss R.E."/>
            <person name="Uehling J."/>
            <person name="Grigoriev I.V."/>
            <person name="Vagvolgyi C."/>
            <person name="Papp T."/>
            <person name="Martin F.M."/>
            <person name="Miettinen O."/>
            <person name="Hibbett D.S."/>
            <person name="Nagy L.G."/>
        </authorList>
    </citation>
    <scope>NUCLEOTIDE SEQUENCE [LARGE SCALE GENOMIC DNA]</scope>
    <source>
        <strain evidence="2 3">OMC1185</strain>
    </source>
</reference>
<evidence type="ECO:0000313" key="3">
    <source>
        <dbReference type="Proteomes" id="UP000305948"/>
    </source>
</evidence>
<dbReference type="Gene3D" id="3.10.20.90">
    <property type="entry name" value="Phosphatidylinositol 3-kinase Catalytic Subunit, Chain A, domain 1"/>
    <property type="match status" value="1"/>
</dbReference>
<gene>
    <name evidence="2" type="ORF">OE88DRAFT_1808107</name>
</gene>
<dbReference type="SUPFAM" id="SSF54236">
    <property type="entry name" value="Ubiquitin-like"/>
    <property type="match status" value="1"/>
</dbReference>
<dbReference type="EMBL" id="ML213511">
    <property type="protein sequence ID" value="TFK51339.1"/>
    <property type="molecule type" value="Genomic_DNA"/>
</dbReference>
<dbReference type="InterPro" id="IPR000626">
    <property type="entry name" value="Ubiquitin-like_dom"/>
</dbReference>
<sequence>MTVSEEPAQEDIKPKVNLSVIYDGQSTTVKMKINTPLKKIFDAVEKKFAVPEGTLRFFADDKRLRPEETPADVGLEDGDQIDAHLEQLGGGSSC</sequence>
<keyword evidence="3" id="KW-1185">Reference proteome</keyword>
<dbReference type="Proteomes" id="UP000305948">
    <property type="component" value="Unassembled WGS sequence"/>
</dbReference>
<feature type="domain" description="Ubiquitin-like" evidence="1">
    <location>
        <begin position="14"/>
        <end position="90"/>
    </location>
</feature>
<dbReference type="PANTHER" id="PTHR10562">
    <property type="entry name" value="SMALL UBIQUITIN-RELATED MODIFIER"/>
    <property type="match status" value="1"/>
</dbReference>
<dbReference type="Pfam" id="PF11976">
    <property type="entry name" value="Rad60-SLD"/>
    <property type="match status" value="1"/>
</dbReference>
<dbReference type="InterPro" id="IPR022617">
    <property type="entry name" value="Rad60/SUMO-like_dom"/>
</dbReference>
<accession>A0A5C3N0R7</accession>
<dbReference type="InterPro" id="IPR029071">
    <property type="entry name" value="Ubiquitin-like_domsf"/>
</dbReference>
<name>A0A5C3N0R7_9AGAM</name>
<dbReference type="STRING" id="5364.A0A5C3N0R7"/>
<dbReference type="AlphaFoldDB" id="A0A5C3N0R7"/>
<dbReference type="OrthoDB" id="442921at2759"/>
<evidence type="ECO:0000313" key="2">
    <source>
        <dbReference type="EMBL" id="TFK51339.1"/>
    </source>
</evidence>